<proteinExistence type="predicted"/>
<evidence type="ECO:0000313" key="3">
    <source>
        <dbReference type="Proteomes" id="UP001500975"/>
    </source>
</evidence>
<organism evidence="2 3">
    <name type="scientific">Variovorax defluvii</name>
    <dbReference type="NCBI Taxonomy" id="913761"/>
    <lineage>
        <taxon>Bacteria</taxon>
        <taxon>Pseudomonadati</taxon>
        <taxon>Pseudomonadota</taxon>
        <taxon>Betaproteobacteria</taxon>
        <taxon>Burkholderiales</taxon>
        <taxon>Comamonadaceae</taxon>
        <taxon>Variovorax</taxon>
    </lineage>
</organism>
<comment type="caution">
    <text evidence="2">The sequence shown here is derived from an EMBL/GenBank/DDBJ whole genome shotgun (WGS) entry which is preliminary data.</text>
</comment>
<protein>
    <submittedName>
        <fullName evidence="2">Uncharacterized protein</fullName>
    </submittedName>
</protein>
<reference evidence="3" key="1">
    <citation type="journal article" date="2019" name="Int. J. Syst. Evol. Microbiol.">
        <title>The Global Catalogue of Microorganisms (GCM) 10K type strain sequencing project: providing services to taxonomists for standard genome sequencing and annotation.</title>
        <authorList>
            <consortium name="The Broad Institute Genomics Platform"/>
            <consortium name="The Broad Institute Genome Sequencing Center for Infectious Disease"/>
            <person name="Wu L."/>
            <person name="Ma J."/>
        </authorList>
    </citation>
    <scope>NUCLEOTIDE SEQUENCE [LARGE SCALE GENOMIC DNA]</scope>
    <source>
        <strain evidence="3">JCM 17804</strain>
    </source>
</reference>
<feature type="region of interest" description="Disordered" evidence="1">
    <location>
        <begin position="1"/>
        <end position="53"/>
    </location>
</feature>
<keyword evidence="3" id="KW-1185">Reference proteome</keyword>
<accession>A0ABP8HCD2</accession>
<dbReference type="EMBL" id="BAABGJ010000012">
    <property type="protein sequence ID" value="GAA4337413.1"/>
    <property type="molecule type" value="Genomic_DNA"/>
</dbReference>
<name>A0ABP8HCD2_9BURK</name>
<evidence type="ECO:0000313" key="2">
    <source>
        <dbReference type="EMBL" id="GAA4337413.1"/>
    </source>
</evidence>
<evidence type="ECO:0000256" key="1">
    <source>
        <dbReference type="SAM" id="MobiDB-lite"/>
    </source>
</evidence>
<feature type="compositionally biased region" description="Low complexity" evidence="1">
    <location>
        <begin position="15"/>
        <end position="26"/>
    </location>
</feature>
<dbReference type="Proteomes" id="UP001500975">
    <property type="component" value="Unassembled WGS sequence"/>
</dbReference>
<gene>
    <name evidence="2" type="ORF">GCM10023165_15400</name>
</gene>
<sequence>MNRLTPPSRPHNAFSSTSKESAPASSGDTWRGQPLSRDQPLETRSSTHRLPPAEAARIAGEALGHMKEAAAAAAAAAPALRPSRLGTPDLDAMVTDALAGGVEGAPAGISTSLIVNAAISALAHQS</sequence>